<dbReference type="Pfam" id="PF04303">
    <property type="entry name" value="PrpF"/>
    <property type="match status" value="1"/>
</dbReference>
<keyword evidence="4" id="KW-1185">Reference proteome</keyword>
<sequence>MSEMVHIPVTIYRGGTSKALIFRPENLPKDPDERDRTILAAYGSPDPRQIDGMGGADSLTSKMAIIGKSAREDADVDYTFGQVSLFNATIDYSGNCGNISSAVGPYAIDEGLVPAVEPVTPVRIFNTNTKKIIVAEVPVENGKPKVEGDFPIDGVPGTGARIVLNFLDSAGSVTGKLLPTGKARDLIDTSQGKFHVSFVDSANPVIFVGAEELGIRGTELPDEVNANPKLTDTLEEIRGIFAVKIGRVDDWRNAKAVSPAIPKVCFVAKAQTYPASDGRMIKEDEIDIVGRMMSMQKPHKAYAVTGAVCTGTAAKIPGTVVYDLLSQEARGQNQIRIGHPSGKLEVEVDVEEVQESILLRKAALARTARRLMDGQVYVSKGKVASIRLETPPKKKSDE</sequence>
<comment type="similarity">
    <text evidence="1">Belongs to the PrpF family.</text>
</comment>
<dbReference type="KEGG" id="fwa:DCMF_10395"/>
<dbReference type="RefSeq" id="WP_148134373.1">
    <property type="nucleotide sequence ID" value="NZ_CP017634.1"/>
</dbReference>
<keyword evidence="2 3" id="KW-0413">Isomerase</keyword>
<name>A0A3G1KSJ0_FORW1</name>
<evidence type="ECO:0000256" key="2">
    <source>
        <dbReference type="ARBA" id="ARBA00023235"/>
    </source>
</evidence>
<dbReference type="Proteomes" id="UP000323521">
    <property type="component" value="Chromosome"/>
</dbReference>
<dbReference type="InterPro" id="IPR007400">
    <property type="entry name" value="PrpF-like"/>
</dbReference>
<evidence type="ECO:0000313" key="3">
    <source>
        <dbReference type="EMBL" id="ATW25125.1"/>
    </source>
</evidence>
<dbReference type="EMBL" id="CP017634">
    <property type="protein sequence ID" value="ATW25125.1"/>
    <property type="molecule type" value="Genomic_DNA"/>
</dbReference>
<accession>A0A3G1KSJ0</accession>
<dbReference type="AlphaFoldDB" id="A0A3G1KSJ0"/>
<dbReference type="GO" id="GO:0016853">
    <property type="term" value="F:isomerase activity"/>
    <property type="evidence" value="ECO:0007669"/>
    <property type="project" value="UniProtKB-KW"/>
</dbReference>
<reference evidence="3 4" key="1">
    <citation type="submission" date="2016-10" db="EMBL/GenBank/DDBJ databases">
        <title>Complete Genome Sequence of Peptococcaceae strain DCMF.</title>
        <authorList>
            <person name="Edwards R.J."/>
            <person name="Holland S.I."/>
            <person name="Deshpande N.P."/>
            <person name="Wong Y.K."/>
            <person name="Ertan H."/>
            <person name="Manefield M."/>
            <person name="Russell T.L."/>
            <person name="Lee M.J."/>
        </authorList>
    </citation>
    <scope>NUCLEOTIDE SEQUENCE [LARGE SCALE GENOMIC DNA]</scope>
    <source>
        <strain evidence="3 4">DCMF</strain>
    </source>
</reference>
<proteinExistence type="inferred from homology"/>
<dbReference type="PANTHER" id="PTHR43709">
    <property type="entry name" value="ACONITATE ISOMERASE-RELATED"/>
    <property type="match status" value="1"/>
</dbReference>
<dbReference type="Gene3D" id="3.10.310.10">
    <property type="entry name" value="Diaminopimelate Epimerase, Chain A, domain 1"/>
    <property type="match status" value="2"/>
</dbReference>
<evidence type="ECO:0000256" key="1">
    <source>
        <dbReference type="ARBA" id="ARBA00007673"/>
    </source>
</evidence>
<gene>
    <name evidence="3" type="ORF">DCMF_10395</name>
</gene>
<dbReference type="SUPFAM" id="SSF54506">
    <property type="entry name" value="Diaminopimelate epimerase-like"/>
    <property type="match status" value="2"/>
</dbReference>
<dbReference type="OrthoDB" id="9779763at2"/>
<evidence type="ECO:0000313" key="4">
    <source>
        <dbReference type="Proteomes" id="UP000323521"/>
    </source>
</evidence>
<protein>
    <submittedName>
        <fullName evidence="3">3-methylitaconate isomerase</fullName>
    </submittedName>
</protein>
<dbReference type="PANTHER" id="PTHR43709:SF2">
    <property type="entry name" value="DUF453 DOMAIN PROTEIN (AFU_ORTHOLOGUE AFUA_6G00360)"/>
    <property type="match status" value="1"/>
</dbReference>
<organism evidence="3 4">
    <name type="scientific">Formimonas warabiya</name>
    <dbReference type="NCBI Taxonomy" id="1761012"/>
    <lineage>
        <taxon>Bacteria</taxon>
        <taxon>Bacillati</taxon>
        <taxon>Bacillota</taxon>
        <taxon>Clostridia</taxon>
        <taxon>Eubacteriales</taxon>
        <taxon>Peptococcaceae</taxon>
        <taxon>Candidatus Formimonas</taxon>
    </lineage>
</organism>